<evidence type="ECO:0000256" key="8">
    <source>
        <dbReference type="ARBA" id="ARBA00032824"/>
    </source>
</evidence>
<dbReference type="InterPro" id="IPR019479">
    <property type="entry name" value="Peroxiredoxin_C"/>
</dbReference>
<dbReference type="PANTHER" id="PTHR10681">
    <property type="entry name" value="THIOREDOXIN PEROXIDASE"/>
    <property type="match status" value="1"/>
</dbReference>
<keyword evidence="3" id="KW-0963">Cytoplasm</keyword>
<keyword evidence="13" id="KW-1185">Reference proteome</keyword>
<dbReference type="GO" id="GO:0045454">
    <property type="term" value="P:cell redox homeostasis"/>
    <property type="evidence" value="ECO:0007669"/>
    <property type="project" value="TreeGrafter"/>
</dbReference>
<dbReference type="CDD" id="cd03015">
    <property type="entry name" value="PRX_Typ2cys"/>
    <property type="match status" value="1"/>
</dbReference>
<evidence type="ECO:0000313" key="12">
    <source>
        <dbReference type="EMBL" id="SCM59820.1"/>
    </source>
</evidence>
<evidence type="ECO:0000256" key="7">
    <source>
        <dbReference type="ARBA" id="ARBA00023284"/>
    </source>
</evidence>
<comment type="subcellular location">
    <subcellularLocation>
        <location evidence="1">Cytoplasm</location>
    </subcellularLocation>
</comment>
<dbReference type="InterPro" id="IPR050217">
    <property type="entry name" value="Peroxiredoxin"/>
</dbReference>
<keyword evidence="5 12" id="KW-0560">Oxidoreductase</keyword>
<dbReference type="InterPro" id="IPR024706">
    <property type="entry name" value="Peroxiredoxin_AhpC-typ"/>
</dbReference>
<evidence type="ECO:0000256" key="4">
    <source>
        <dbReference type="ARBA" id="ARBA00022559"/>
    </source>
</evidence>
<evidence type="ECO:0000256" key="5">
    <source>
        <dbReference type="ARBA" id="ARBA00023002"/>
    </source>
</evidence>
<keyword evidence="6" id="KW-1015">Disulfide bond</keyword>
<dbReference type="Gene3D" id="3.40.30.10">
    <property type="entry name" value="Glutaredoxin"/>
    <property type="match status" value="1"/>
</dbReference>
<dbReference type="PROSITE" id="PS51352">
    <property type="entry name" value="THIOREDOXIN_2"/>
    <property type="match status" value="1"/>
</dbReference>
<dbReference type="GO" id="GO:0033554">
    <property type="term" value="P:cellular response to stress"/>
    <property type="evidence" value="ECO:0007669"/>
    <property type="project" value="TreeGrafter"/>
</dbReference>
<dbReference type="PANTHER" id="PTHR10681:SF128">
    <property type="entry name" value="THIOREDOXIN-DEPENDENT PEROXIDE REDUCTASE, MITOCHONDRIAL"/>
    <property type="match status" value="1"/>
</dbReference>
<dbReference type="Pfam" id="PF00578">
    <property type="entry name" value="AhpC-TSA"/>
    <property type="match status" value="1"/>
</dbReference>
<dbReference type="PIRSF" id="PIRSF000239">
    <property type="entry name" value="AHPC"/>
    <property type="match status" value="1"/>
</dbReference>
<dbReference type="AlphaFoldDB" id="A0A1G4GB86"/>
<evidence type="ECO:0000256" key="3">
    <source>
        <dbReference type="ARBA" id="ARBA00022490"/>
    </source>
</evidence>
<dbReference type="Proteomes" id="UP000178485">
    <property type="component" value="Chromosome i"/>
</dbReference>
<dbReference type="Pfam" id="PF10417">
    <property type="entry name" value="1-cysPrx_C"/>
    <property type="match status" value="1"/>
</dbReference>
<evidence type="ECO:0000313" key="13">
    <source>
        <dbReference type="Proteomes" id="UP000178485"/>
    </source>
</evidence>
<dbReference type="GO" id="GO:0008379">
    <property type="term" value="F:thioredoxin peroxidase activity"/>
    <property type="evidence" value="ECO:0007669"/>
    <property type="project" value="TreeGrafter"/>
</dbReference>
<dbReference type="InterPro" id="IPR000866">
    <property type="entry name" value="AhpC/TSA"/>
</dbReference>
<keyword evidence="4 12" id="KW-0575">Peroxidase</keyword>
<dbReference type="GO" id="GO:0006979">
    <property type="term" value="P:response to oxidative stress"/>
    <property type="evidence" value="ECO:0007669"/>
    <property type="project" value="TreeGrafter"/>
</dbReference>
<accession>A0A1G4GB86</accession>
<dbReference type="EMBL" id="LT608328">
    <property type="protein sequence ID" value="SCM59820.1"/>
    <property type="molecule type" value="Genomic_DNA"/>
</dbReference>
<feature type="active site" description="Cysteine sulfenic acid (-SOH) intermediate; for peroxidase activity" evidence="10">
    <location>
        <position position="51"/>
    </location>
</feature>
<feature type="domain" description="Thioredoxin" evidence="11">
    <location>
        <begin position="3"/>
        <end position="178"/>
    </location>
</feature>
<evidence type="ECO:0000256" key="2">
    <source>
        <dbReference type="ARBA" id="ARBA00009796"/>
    </source>
</evidence>
<dbReference type="RefSeq" id="WP_071138040.1">
    <property type="nucleotide sequence ID" value="NZ_DUQN01000006.1"/>
</dbReference>
<proteinExistence type="inferred from homology"/>
<reference evidence="12 13" key="1">
    <citation type="submission" date="2016-08" db="EMBL/GenBank/DDBJ databases">
        <authorList>
            <person name="Seilhamer J.J."/>
        </authorList>
    </citation>
    <scope>NUCLEOTIDE SEQUENCE [LARGE SCALE GENOMIC DNA]</scope>
    <source>
        <strain evidence="12">ING2-E5A</strain>
    </source>
</reference>
<dbReference type="GO" id="GO:0042744">
    <property type="term" value="P:hydrogen peroxide catabolic process"/>
    <property type="evidence" value="ECO:0007669"/>
    <property type="project" value="TreeGrafter"/>
</dbReference>
<dbReference type="GO" id="GO:0005829">
    <property type="term" value="C:cytosol"/>
    <property type="evidence" value="ECO:0007669"/>
    <property type="project" value="TreeGrafter"/>
</dbReference>
<gene>
    <name evidence="12" type="ORF">ING2E5A_3028</name>
</gene>
<dbReference type="InterPro" id="IPR013766">
    <property type="entry name" value="Thioredoxin_domain"/>
</dbReference>
<evidence type="ECO:0000256" key="1">
    <source>
        <dbReference type="ARBA" id="ARBA00004496"/>
    </source>
</evidence>
<evidence type="ECO:0000259" key="11">
    <source>
        <dbReference type="PROSITE" id="PS51352"/>
    </source>
</evidence>
<protein>
    <recommendedName>
        <fullName evidence="8">Thioredoxin peroxidase</fullName>
    </recommendedName>
</protein>
<comment type="similarity">
    <text evidence="2">Belongs to the peroxiredoxin family. AhpC/Prx1 subfamily.</text>
</comment>
<dbReference type="KEGG" id="pmuc:ING2E5A_3028"/>
<evidence type="ECO:0000256" key="9">
    <source>
        <dbReference type="ARBA" id="ARBA00037420"/>
    </source>
</evidence>
<dbReference type="STRING" id="1642646.ING2E5A_3028"/>
<comment type="function">
    <text evidence="9">Thiol-specific peroxidase that catalyzes the reduction of hydrogen peroxide and organic hydroperoxides to water and alcohols, respectively. Plays a role in cell protection against oxidative stress by detoxifying peroxides.</text>
</comment>
<name>A0A1G4GB86_9BACT</name>
<evidence type="ECO:0000256" key="10">
    <source>
        <dbReference type="PIRSR" id="PIRSR000239-1"/>
    </source>
</evidence>
<keyword evidence="7" id="KW-0676">Redox-active center</keyword>
<dbReference type="FunFam" id="3.40.30.10:FF:000002">
    <property type="entry name" value="Alkyl hydroperoxide reductase C"/>
    <property type="match status" value="1"/>
</dbReference>
<evidence type="ECO:0000256" key="6">
    <source>
        <dbReference type="ARBA" id="ARBA00023157"/>
    </source>
</evidence>
<dbReference type="SUPFAM" id="SSF52833">
    <property type="entry name" value="Thioredoxin-like"/>
    <property type="match status" value="1"/>
</dbReference>
<dbReference type="InterPro" id="IPR036249">
    <property type="entry name" value="Thioredoxin-like_sf"/>
</dbReference>
<sequence>MSVLVGKKAPVFKAPAVIDGNTIVENFSLEEYLGKKYVVFFFYPADFTFVCPTELHAFQEKLGEFESRNTVVVACSTDSAVSHWKWLQTPKKEGGINGVTYPVVADHALTISMAYDVLAGEFDSDETTGDPLFVGSPEAYRGLFLIDKSGIVRHQVVNDMPLGRSVDEILRVIDALQFTEEYGEVCPANWHKGEKGLSATQEGIASYLSEK</sequence>
<organism evidence="12 13">
    <name type="scientific">Petrimonas mucosa</name>
    <dbReference type="NCBI Taxonomy" id="1642646"/>
    <lineage>
        <taxon>Bacteria</taxon>
        <taxon>Pseudomonadati</taxon>
        <taxon>Bacteroidota</taxon>
        <taxon>Bacteroidia</taxon>
        <taxon>Bacteroidales</taxon>
        <taxon>Dysgonomonadaceae</taxon>
        <taxon>Petrimonas</taxon>
    </lineage>
</organism>